<name>A0A1I7F5T5_9FLAO</name>
<evidence type="ECO:0000256" key="1">
    <source>
        <dbReference type="SAM" id="SignalP"/>
    </source>
</evidence>
<evidence type="ECO:0000313" key="2">
    <source>
        <dbReference type="EMBL" id="SFU31578.1"/>
    </source>
</evidence>
<accession>A0A1I7F5T5</accession>
<dbReference type="OrthoDB" id="1274006at2"/>
<sequence>MKKLIIVSFFLLGMITVSAQKSVNNFKYVIVPNQFEFQDEPGQYQINGLTKFLFEKYGFEAYLEGEVPEELLNRPCDGLKTNILNESGMLTTKVKVTLVDCRNNVVFESEEGKSKEKEYSKSFNLATRDAFKDIEALHYSYEPLESDVAAVESTTKMKKPKVEKEVVELQKKSEEVVVKDEKSAKIEEGVLLAKSFGGVNYKIYNAKEELVMTLLFTPSKDVYIVKDEDAIVYKNEEGVWIHFVSDGTSMTAKALTIKW</sequence>
<dbReference type="AlphaFoldDB" id="A0A1I7F5T5"/>
<dbReference type="EMBL" id="FPBK01000001">
    <property type="protein sequence ID" value="SFU31578.1"/>
    <property type="molecule type" value="Genomic_DNA"/>
</dbReference>
<evidence type="ECO:0000313" key="3">
    <source>
        <dbReference type="Proteomes" id="UP000199138"/>
    </source>
</evidence>
<dbReference type="STRING" id="1224947.SAMN05216480_101664"/>
<feature type="signal peptide" evidence="1">
    <location>
        <begin position="1"/>
        <end position="19"/>
    </location>
</feature>
<feature type="chain" id="PRO_5011728594" evidence="1">
    <location>
        <begin position="20"/>
        <end position="259"/>
    </location>
</feature>
<dbReference type="Proteomes" id="UP000199138">
    <property type="component" value="Unassembled WGS sequence"/>
</dbReference>
<gene>
    <name evidence="2" type="ORF">SAMN05216480_101664</name>
</gene>
<reference evidence="2 3" key="1">
    <citation type="submission" date="2016-10" db="EMBL/GenBank/DDBJ databases">
        <authorList>
            <person name="de Groot N.N."/>
        </authorList>
    </citation>
    <scope>NUCLEOTIDE SEQUENCE [LARGE SCALE GENOMIC DNA]</scope>
    <source>
        <strain evidence="2 3">CGMCC 1.12333</strain>
    </source>
</reference>
<dbReference type="RefSeq" id="WP_093022937.1">
    <property type="nucleotide sequence ID" value="NZ_FPBK01000001.1"/>
</dbReference>
<keyword evidence="1" id="KW-0732">Signal</keyword>
<keyword evidence="3" id="KW-1185">Reference proteome</keyword>
<protein>
    <submittedName>
        <fullName evidence="2">Uncharacterized protein</fullName>
    </submittedName>
</protein>
<organism evidence="2 3">
    <name type="scientific">Pustulibacterium marinum</name>
    <dbReference type="NCBI Taxonomy" id="1224947"/>
    <lineage>
        <taxon>Bacteria</taxon>
        <taxon>Pseudomonadati</taxon>
        <taxon>Bacteroidota</taxon>
        <taxon>Flavobacteriia</taxon>
        <taxon>Flavobacteriales</taxon>
        <taxon>Flavobacteriaceae</taxon>
        <taxon>Pustulibacterium</taxon>
    </lineage>
</organism>
<proteinExistence type="predicted"/>